<dbReference type="PRINTS" id="PR00344">
    <property type="entry name" value="BCTRLSENSOR"/>
</dbReference>
<dbReference type="InParanoid" id="L0HH25"/>
<protein>
    <submittedName>
        <fullName evidence="6">Response regulator containing a CheY-like receiver domain and a GGDEF domain</fullName>
    </submittedName>
</protein>
<keyword evidence="7" id="KW-1185">Reference proteome</keyword>
<dbReference type="AlphaFoldDB" id="L0HH25"/>
<dbReference type="InterPro" id="IPR011006">
    <property type="entry name" value="CheY-like_superfamily"/>
</dbReference>
<name>L0HH25_METFS</name>
<reference evidence="6 7" key="2">
    <citation type="journal article" date="2014" name="Genome Announc.">
        <title>Complete Genome Sequence of Methanoregula formicica SMSPT, a Mesophilic Hydrogenotrophic Methanogen Isolated from a Methanogenic Upflow Anaerobic Sludge Blanket Reactor.</title>
        <authorList>
            <person name="Yamamoto K."/>
            <person name="Tamaki H."/>
            <person name="Cadillo-Quiroz H."/>
            <person name="Imachi H."/>
            <person name="Kyrpides N."/>
            <person name="Woyke T."/>
            <person name="Goodwin L."/>
            <person name="Zinder S.H."/>
            <person name="Kamagata Y."/>
            <person name="Liu W.T."/>
        </authorList>
    </citation>
    <scope>NUCLEOTIDE SEQUENCE [LARGE SCALE GENOMIC DNA]</scope>
    <source>
        <strain evidence="7">DSM 22288 / NBRC 105244 / SMSP</strain>
    </source>
</reference>
<dbReference type="Proteomes" id="UP000010824">
    <property type="component" value="Chromosome"/>
</dbReference>
<evidence type="ECO:0000313" key="7">
    <source>
        <dbReference type="Proteomes" id="UP000010824"/>
    </source>
</evidence>
<feature type="domain" description="Response regulatory" evidence="5">
    <location>
        <begin position="11"/>
        <end position="127"/>
    </location>
</feature>
<gene>
    <name evidence="6" type="ordered locus">Metfor_2072</name>
</gene>
<organism evidence="6 7">
    <name type="scientific">Methanoregula formicica (strain DSM 22288 / NBRC 105244 / SMSP)</name>
    <dbReference type="NCBI Taxonomy" id="593750"/>
    <lineage>
        <taxon>Archaea</taxon>
        <taxon>Methanobacteriati</taxon>
        <taxon>Methanobacteriota</taxon>
        <taxon>Stenosarchaea group</taxon>
        <taxon>Methanomicrobia</taxon>
        <taxon>Methanomicrobiales</taxon>
        <taxon>Methanoregulaceae</taxon>
        <taxon>Methanoregula</taxon>
    </lineage>
</organism>
<dbReference type="SMART" id="SM00448">
    <property type="entry name" value="REC"/>
    <property type="match status" value="1"/>
</dbReference>
<dbReference type="STRING" id="593750.Metfor_2072"/>
<dbReference type="eggNOG" id="arCOG06193">
    <property type="taxonomic scope" value="Archaea"/>
</dbReference>
<dbReference type="RefSeq" id="WP_015286044.1">
    <property type="nucleotide sequence ID" value="NC_019943.1"/>
</dbReference>
<evidence type="ECO:0000256" key="3">
    <source>
        <dbReference type="SAM" id="Coils"/>
    </source>
</evidence>
<dbReference type="Gene3D" id="3.30.565.10">
    <property type="entry name" value="Histidine kinase-like ATPase, C-terminal domain"/>
    <property type="match status" value="1"/>
</dbReference>
<feature type="modified residue" description="4-aspartylphosphate" evidence="2">
    <location>
        <position position="60"/>
    </location>
</feature>
<proteinExistence type="predicted"/>
<dbReference type="EMBL" id="CP003167">
    <property type="protein sequence ID" value="AGB03081.1"/>
    <property type="molecule type" value="Genomic_DNA"/>
</dbReference>
<dbReference type="Gene3D" id="3.40.50.2300">
    <property type="match status" value="1"/>
</dbReference>
<dbReference type="PANTHER" id="PTHR43547:SF2">
    <property type="entry name" value="HYBRID SIGNAL TRANSDUCTION HISTIDINE KINASE C"/>
    <property type="match status" value="1"/>
</dbReference>
<feature type="domain" description="Histidine kinase" evidence="4">
    <location>
        <begin position="331"/>
        <end position="430"/>
    </location>
</feature>
<dbReference type="SUPFAM" id="SSF55874">
    <property type="entry name" value="ATPase domain of HSP90 chaperone/DNA topoisomerase II/histidine kinase"/>
    <property type="match status" value="1"/>
</dbReference>
<dbReference type="InterPro" id="IPR003594">
    <property type="entry name" value="HATPase_dom"/>
</dbReference>
<dbReference type="PANTHER" id="PTHR43547">
    <property type="entry name" value="TWO-COMPONENT HISTIDINE KINASE"/>
    <property type="match status" value="1"/>
</dbReference>
<accession>L0HH25</accession>
<dbReference type="PROSITE" id="PS50109">
    <property type="entry name" value="HIS_KIN"/>
    <property type="match status" value="1"/>
</dbReference>
<dbReference type="KEGG" id="mfo:Metfor_2072"/>
<dbReference type="InterPro" id="IPR001789">
    <property type="entry name" value="Sig_transdc_resp-reg_receiver"/>
</dbReference>
<dbReference type="eggNOG" id="arCOG02592">
    <property type="taxonomic scope" value="Archaea"/>
</dbReference>
<feature type="coiled-coil region" evidence="3">
    <location>
        <begin position="178"/>
        <end position="226"/>
    </location>
</feature>
<dbReference type="SMART" id="SM00387">
    <property type="entry name" value="HATPase_c"/>
    <property type="match status" value="1"/>
</dbReference>
<evidence type="ECO:0000313" key="6">
    <source>
        <dbReference type="EMBL" id="AGB03081.1"/>
    </source>
</evidence>
<evidence type="ECO:0000256" key="1">
    <source>
        <dbReference type="ARBA" id="ARBA00022553"/>
    </source>
</evidence>
<evidence type="ECO:0000256" key="2">
    <source>
        <dbReference type="PROSITE-ProRule" id="PRU00169"/>
    </source>
</evidence>
<dbReference type="HOGENOM" id="CLU_000445_114_72_2"/>
<evidence type="ECO:0000259" key="4">
    <source>
        <dbReference type="PROSITE" id="PS50109"/>
    </source>
</evidence>
<dbReference type="SUPFAM" id="SSF52172">
    <property type="entry name" value="CheY-like"/>
    <property type="match status" value="1"/>
</dbReference>
<dbReference type="InterPro" id="IPR005467">
    <property type="entry name" value="His_kinase_dom"/>
</dbReference>
<dbReference type="GO" id="GO:0000155">
    <property type="term" value="F:phosphorelay sensor kinase activity"/>
    <property type="evidence" value="ECO:0007669"/>
    <property type="project" value="TreeGrafter"/>
</dbReference>
<dbReference type="CDD" id="cd00075">
    <property type="entry name" value="HATPase"/>
    <property type="match status" value="1"/>
</dbReference>
<reference evidence="7" key="1">
    <citation type="submission" date="2011-12" db="EMBL/GenBank/DDBJ databases">
        <title>Complete sequence of Methanoregula formicicum SMSP.</title>
        <authorList>
            <person name="Lucas S."/>
            <person name="Han J."/>
            <person name="Lapidus A."/>
            <person name="Cheng J.-F."/>
            <person name="Goodwin L."/>
            <person name="Pitluck S."/>
            <person name="Peters L."/>
            <person name="Ovchinnikova G."/>
            <person name="Teshima H."/>
            <person name="Detter J.C."/>
            <person name="Han C."/>
            <person name="Tapia R."/>
            <person name="Land M."/>
            <person name="Hauser L."/>
            <person name="Kyrpides N."/>
            <person name="Ivanova N."/>
            <person name="Pagani I."/>
            <person name="Imachi H."/>
            <person name="Tamaki H."/>
            <person name="Sekiguchi Y."/>
            <person name="Kamagata Y."/>
            <person name="Cadillo-Quiroz H."/>
            <person name="Zinder S."/>
            <person name="Liu W.-T."/>
            <person name="Woyke T."/>
        </authorList>
    </citation>
    <scope>NUCLEOTIDE SEQUENCE [LARGE SCALE GENOMIC DNA]</scope>
    <source>
        <strain evidence="7">DSM 22288 / NBRC 105244 / SMSP</strain>
    </source>
</reference>
<dbReference type="Pfam" id="PF02518">
    <property type="entry name" value="HATPase_c"/>
    <property type="match status" value="1"/>
</dbReference>
<keyword evidence="1 2" id="KW-0597">Phosphoprotein</keyword>
<dbReference type="PROSITE" id="PS50110">
    <property type="entry name" value="RESPONSE_REGULATORY"/>
    <property type="match status" value="1"/>
</dbReference>
<sequence>MVGLNRFSGRRIVVVEDSRTQAEYLCHLLELEGALVVAASAGEEALAAIRNNPPDIVLTDIVMPGMDGYELCHTIKSDPTTAGIPVILVTQLHDPSDVLKGLVAGAENFIVKPYDPEQVHSRIASAFDAKNTPDPDGQRDAFEYILDGQLYTITFSRSRILDVLLSTYEFAIKKNTELQEAHEHMTALNEELMAAVEDLQQANRNLSTENAERGRVERALANANRKLNLMTSVTRHDINNQILSLHGYIELAEMEVQDAKVIEYIGKAKAAAQKIQRQIAFTKQYEDIGVKAPRWQDLATAIDPLRQTLVGESIELVTRDLHYEIYADPLFSRVFENLADNSIRHGKQVRRITISAERSLDGGLLIMYEDDGGGVDEAEKTKIFEKGFGRNTGLGLFLSREILEFTGISIRENGVPGKGALFEITVPPEEVRKAGSQ</sequence>
<evidence type="ECO:0000259" key="5">
    <source>
        <dbReference type="PROSITE" id="PS50110"/>
    </source>
</evidence>
<dbReference type="InterPro" id="IPR036890">
    <property type="entry name" value="HATPase_C_sf"/>
</dbReference>
<dbReference type="GeneID" id="14309464"/>
<dbReference type="Pfam" id="PF00072">
    <property type="entry name" value="Response_reg"/>
    <property type="match status" value="1"/>
</dbReference>
<dbReference type="InterPro" id="IPR004358">
    <property type="entry name" value="Sig_transdc_His_kin-like_C"/>
</dbReference>
<keyword evidence="3" id="KW-0175">Coiled coil</keyword>